<evidence type="ECO:0000256" key="2">
    <source>
        <dbReference type="SAM" id="MobiDB-lite"/>
    </source>
</evidence>
<proteinExistence type="predicted"/>
<feature type="compositionally biased region" description="Polar residues" evidence="2">
    <location>
        <begin position="80"/>
        <end position="92"/>
    </location>
</feature>
<feature type="compositionally biased region" description="Acidic residues" evidence="2">
    <location>
        <begin position="529"/>
        <end position="538"/>
    </location>
</feature>
<feature type="compositionally biased region" description="Polar residues" evidence="2">
    <location>
        <begin position="501"/>
        <end position="520"/>
    </location>
</feature>
<feature type="compositionally biased region" description="Low complexity" evidence="2">
    <location>
        <begin position="488"/>
        <end position="500"/>
    </location>
</feature>
<organism evidence="3 4">
    <name type="scientific">Delitschia confertaspora ATCC 74209</name>
    <dbReference type="NCBI Taxonomy" id="1513339"/>
    <lineage>
        <taxon>Eukaryota</taxon>
        <taxon>Fungi</taxon>
        <taxon>Dikarya</taxon>
        <taxon>Ascomycota</taxon>
        <taxon>Pezizomycotina</taxon>
        <taxon>Dothideomycetes</taxon>
        <taxon>Pleosporomycetidae</taxon>
        <taxon>Pleosporales</taxon>
        <taxon>Delitschiaceae</taxon>
        <taxon>Delitschia</taxon>
    </lineage>
</organism>
<protein>
    <submittedName>
        <fullName evidence="3">Uncharacterized protein</fullName>
    </submittedName>
</protein>
<feature type="coiled-coil region" evidence="1">
    <location>
        <begin position="160"/>
        <end position="246"/>
    </location>
</feature>
<feature type="region of interest" description="Disordered" evidence="2">
    <location>
        <begin position="113"/>
        <end position="147"/>
    </location>
</feature>
<feature type="region of interest" description="Disordered" evidence="2">
    <location>
        <begin position="289"/>
        <end position="331"/>
    </location>
</feature>
<accession>A0A9P4JQP8</accession>
<keyword evidence="4" id="KW-1185">Reference proteome</keyword>
<feature type="compositionally biased region" description="Polar residues" evidence="2">
    <location>
        <begin position="304"/>
        <end position="327"/>
    </location>
</feature>
<dbReference type="Proteomes" id="UP000799536">
    <property type="component" value="Unassembled WGS sequence"/>
</dbReference>
<name>A0A9P4JQP8_9PLEO</name>
<dbReference type="EMBL" id="ML993888">
    <property type="protein sequence ID" value="KAF2203958.1"/>
    <property type="molecule type" value="Genomic_DNA"/>
</dbReference>
<feature type="compositionally biased region" description="Polar residues" evidence="2">
    <location>
        <begin position="23"/>
        <end position="36"/>
    </location>
</feature>
<reference evidence="3" key="1">
    <citation type="journal article" date="2020" name="Stud. Mycol.">
        <title>101 Dothideomycetes genomes: a test case for predicting lifestyles and emergence of pathogens.</title>
        <authorList>
            <person name="Haridas S."/>
            <person name="Albert R."/>
            <person name="Binder M."/>
            <person name="Bloem J."/>
            <person name="Labutti K."/>
            <person name="Salamov A."/>
            <person name="Andreopoulos B."/>
            <person name="Baker S."/>
            <person name="Barry K."/>
            <person name="Bills G."/>
            <person name="Bluhm B."/>
            <person name="Cannon C."/>
            <person name="Castanera R."/>
            <person name="Culley D."/>
            <person name="Daum C."/>
            <person name="Ezra D."/>
            <person name="Gonzalez J."/>
            <person name="Henrissat B."/>
            <person name="Kuo A."/>
            <person name="Liang C."/>
            <person name="Lipzen A."/>
            <person name="Lutzoni F."/>
            <person name="Magnuson J."/>
            <person name="Mondo S."/>
            <person name="Nolan M."/>
            <person name="Ohm R."/>
            <person name="Pangilinan J."/>
            <person name="Park H.-J."/>
            <person name="Ramirez L."/>
            <person name="Alfaro M."/>
            <person name="Sun H."/>
            <person name="Tritt A."/>
            <person name="Yoshinaga Y."/>
            <person name="Zwiers L.-H."/>
            <person name="Turgeon B."/>
            <person name="Goodwin S."/>
            <person name="Spatafora J."/>
            <person name="Crous P."/>
            <person name="Grigoriev I."/>
        </authorList>
    </citation>
    <scope>NUCLEOTIDE SEQUENCE</scope>
    <source>
        <strain evidence="3">ATCC 74209</strain>
    </source>
</reference>
<gene>
    <name evidence="3" type="ORF">GQ43DRAFT_220833</name>
</gene>
<evidence type="ECO:0000313" key="4">
    <source>
        <dbReference type="Proteomes" id="UP000799536"/>
    </source>
</evidence>
<dbReference type="AlphaFoldDB" id="A0A9P4JQP8"/>
<feature type="compositionally biased region" description="Basic and acidic residues" evidence="2">
    <location>
        <begin position="539"/>
        <end position="555"/>
    </location>
</feature>
<sequence length="616" mass="68951">MSTPASRRPDRGQSRSPPPSIARNVSTPVSFSQDPSPITPKSEYLRTALLERRVKGYTPAATPEPSTSSPKEPVARRRSTVPTLSVTSSMESVATDSTVSTYDPWLDNAALERSDSERTSTWQHHRTPSGAGLTRRPTQRGVESKQDKLKQNNFDIALKLGLVQEQNTKLKNALEEARKRIQQLEPLQGKVKDLREENDLLQLKIRDMEEVFELFEDKYGALKDAYAELKAKNKEFLAINQEMIEELEKRDAGLNEAADLLFQFEQENTALKASLSAIRPHATDPFYYGADAGIDTPTRRPRHVTSNDGSRKSTSIADSDYYSQQESPPVCPEVDLKRQSLGVHSERVQSLVDRTLESRNSVHSLRNRLSQVSFGTGTERSETPPHPMPEIPESTGRAERGNRTHAVPKRNSNGRLIITPDMRDPLAPRNKPSVDGLRGLYESGKPISSKSRPPPTLDFKSRAEAMGKVLPEVDLDPRPYVDSPPYLSSRSTTTDHSSTSYQRANPSKETLVSENESTWDNPAHLPVVSDDDLTPESDADNKWWKDVGKLPERRSHFPPTSPSTVVPTEELSAPTLARSHQSRPADISLGHDMFNGAVTEEEFMERARQQFPPRRR</sequence>
<dbReference type="OrthoDB" id="10251744at2759"/>
<keyword evidence="1" id="KW-0175">Coiled coil</keyword>
<feature type="region of interest" description="Disordered" evidence="2">
    <location>
        <begin position="362"/>
        <end position="590"/>
    </location>
</feature>
<evidence type="ECO:0000256" key="1">
    <source>
        <dbReference type="SAM" id="Coils"/>
    </source>
</evidence>
<feature type="compositionally biased region" description="Low complexity" evidence="2">
    <location>
        <begin position="58"/>
        <end position="72"/>
    </location>
</feature>
<evidence type="ECO:0000313" key="3">
    <source>
        <dbReference type="EMBL" id="KAF2203958.1"/>
    </source>
</evidence>
<feature type="compositionally biased region" description="Polar residues" evidence="2">
    <location>
        <begin position="362"/>
        <end position="378"/>
    </location>
</feature>
<feature type="region of interest" description="Disordered" evidence="2">
    <location>
        <begin position="1"/>
        <end position="92"/>
    </location>
</feature>
<comment type="caution">
    <text evidence="3">The sequence shown here is derived from an EMBL/GenBank/DDBJ whole genome shotgun (WGS) entry which is preliminary data.</text>
</comment>